<name>A0A7C8M6I0_9PLEO</name>
<evidence type="ECO:0000313" key="3">
    <source>
        <dbReference type="Proteomes" id="UP000481861"/>
    </source>
</evidence>
<evidence type="ECO:0000256" key="1">
    <source>
        <dbReference type="SAM" id="MobiDB-lite"/>
    </source>
</evidence>
<dbReference type="AlphaFoldDB" id="A0A7C8M6I0"/>
<dbReference type="Proteomes" id="UP000481861">
    <property type="component" value="Unassembled WGS sequence"/>
</dbReference>
<accession>A0A7C8M6I0</accession>
<reference evidence="2 3" key="1">
    <citation type="submission" date="2020-01" db="EMBL/GenBank/DDBJ databases">
        <authorList>
            <consortium name="DOE Joint Genome Institute"/>
            <person name="Haridas S."/>
            <person name="Albert R."/>
            <person name="Binder M."/>
            <person name="Bloem J."/>
            <person name="Labutti K."/>
            <person name="Salamov A."/>
            <person name="Andreopoulos B."/>
            <person name="Baker S.E."/>
            <person name="Barry K."/>
            <person name="Bills G."/>
            <person name="Bluhm B.H."/>
            <person name="Cannon C."/>
            <person name="Castanera R."/>
            <person name="Culley D.E."/>
            <person name="Daum C."/>
            <person name="Ezra D."/>
            <person name="Gonzalez J.B."/>
            <person name="Henrissat B."/>
            <person name="Kuo A."/>
            <person name="Liang C."/>
            <person name="Lipzen A."/>
            <person name="Lutzoni F."/>
            <person name="Magnuson J."/>
            <person name="Mondo S."/>
            <person name="Nolan M."/>
            <person name="Ohm R."/>
            <person name="Pangilinan J."/>
            <person name="Park H.-J.H."/>
            <person name="Ramirez L."/>
            <person name="Alfaro M."/>
            <person name="Sun H."/>
            <person name="Tritt A."/>
            <person name="Yoshinaga Y."/>
            <person name="Zwiers L.-H.L."/>
            <person name="Turgeon B.G."/>
            <person name="Goodwin S.B."/>
            <person name="Spatafora J.W."/>
            <person name="Crous P.W."/>
            <person name="Grigoriev I.V."/>
        </authorList>
    </citation>
    <scope>NUCLEOTIDE SEQUENCE [LARGE SCALE GENOMIC DNA]</scope>
    <source>
        <strain evidence="2 3">CBS 611.86</strain>
    </source>
</reference>
<keyword evidence="3" id="KW-1185">Reference proteome</keyword>
<sequence>MYLHLSSPHGPPRDKRKHSGSRQPTLPQPTTNNCNFTGSASGYISFYLLHLIDFPWRLHSVAGLGLENQISTPVSGFLRDYTPISLCFYFCWRWGHTEGWLSSQQPPSPTEEQSGYPIDISAPFQRLRRHTCHISVDCKNSLLTFSFVSMHGRGWNGTVRHDWHAPILAYSTRSPAAPRLGPALDEHGVRHNTGPKRH</sequence>
<evidence type="ECO:0000313" key="2">
    <source>
        <dbReference type="EMBL" id="KAF2865142.1"/>
    </source>
</evidence>
<organism evidence="2 3">
    <name type="scientific">Massariosphaeria phaeospora</name>
    <dbReference type="NCBI Taxonomy" id="100035"/>
    <lineage>
        <taxon>Eukaryota</taxon>
        <taxon>Fungi</taxon>
        <taxon>Dikarya</taxon>
        <taxon>Ascomycota</taxon>
        <taxon>Pezizomycotina</taxon>
        <taxon>Dothideomycetes</taxon>
        <taxon>Pleosporomycetidae</taxon>
        <taxon>Pleosporales</taxon>
        <taxon>Pleosporales incertae sedis</taxon>
        <taxon>Massariosphaeria</taxon>
    </lineage>
</organism>
<protein>
    <submittedName>
        <fullName evidence="2">Uncharacterized protein</fullName>
    </submittedName>
</protein>
<proteinExistence type="predicted"/>
<comment type="caution">
    <text evidence="2">The sequence shown here is derived from an EMBL/GenBank/DDBJ whole genome shotgun (WGS) entry which is preliminary data.</text>
</comment>
<gene>
    <name evidence="2" type="ORF">BDV95DRAFT_262549</name>
</gene>
<feature type="region of interest" description="Disordered" evidence="1">
    <location>
        <begin position="1"/>
        <end position="33"/>
    </location>
</feature>
<feature type="compositionally biased region" description="Polar residues" evidence="1">
    <location>
        <begin position="21"/>
        <end position="33"/>
    </location>
</feature>
<dbReference type="EMBL" id="JAADJZ010000036">
    <property type="protein sequence ID" value="KAF2865142.1"/>
    <property type="molecule type" value="Genomic_DNA"/>
</dbReference>